<dbReference type="Pfam" id="PF00271">
    <property type="entry name" value="Helicase_C"/>
    <property type="match status" value="1"/>
</dbReference>
<evidence type="ECO:0000259" key="4">
    <source>
        <dbReference type="PROSITE" id="PS51192"/>
    </source>
</evidence>
<feature type="domain" description="Helicase ATP-binding" evidence="4">
    <location>
        <begin position="114"/>
        <end position="266"/>
    </location>
</feature>
<evidence type="ECO:0000259" key="5">
    <source>
        <dbReference type="PROSITE" id="PS51194"/>
    </source>
</evidence>
<sequence length="445" mass="50354">MGQQVIACGRQFTAAQLADTQNNNYSLPQIKRRPAFLRVKHRLVCQRCQQVVPPQTCLPDGRHYCAQCLLFGRLVEGDWLYTVPECHLFENNIPKLTWEGQLTPHQEQAAQAVVEVVQTQKRHVLTAVTGAGKTEMLFQGILVALQKGQRVCLAAPRVAVCLELYPRLQAAFATASIMLMHGEQTEPYRYTQLVICTTHQLLKFYHAFDTVIVDEVDAFPFVDNPVLVTAVEQACKPQCALLYLTATPTPAIKRAIAAKQMTVSELPLRFHGHLLPEPHRHVAFNWRAQLKKGRLPKRLERDCQTCLKTQQILLFVPQVRLLQPVANRLSTLLPAVRIETLHANDPDQIKKITAFRAQQIQLMVTTTILERGVTFKNVAVLVLGAEHMVFNEAVLVQIAGRAGRHKDYAQNPVHFYYQDYTRAIKGACRQIKAQNQRGRRLQSTV</sequence>
<dbReference type="Pfam" id="PF00270">
    <property type="entry name" value="DEAD"/>
    <property type="match status" value="1"/>
</dbReference>
<dbReference type="CDD" id="cd18785">
    <property type="entry name" value="SF2_C"/>
    <property type="match status" value="1"/>
</dbReference>
<dbReference type="SUPFAM" id="SSF52540">
    <property type="entry name" value="P-loop containing nucleoside triphosphate hydrolases"/>
    <property type="match status" value="1"/>
</dbReference>
<evidence type="ECO:0000256" key="3">
    <source>
        <dbReference type="ARBA" id="ARBA00023125"/>
    </source>
</evidence>
<dbReference type="EMBL" id="OKRC01000005">
    <property type="protein sequence ID" value="SPE21278.1"/>
    <property type="molecule type" value="Genomic_DNA"/>
</dbReference>
<dbReference type="GO" id="GO:0006270">
    <property type="term" value="P:DNA replication initiation"/>
    <property type="evidence" value="ECO:0007669"/>
    <property type="project" value="TreeGrafter"/>
</dbReference>
<reference evidence="6 7" key="1">
    <citation type="submission" date="2018-02" db="EMBL/GenBank/DDBJ databases">
        <authorList>
            <person name="Rodrigo-Torres L."/>
            <person name="Arahal R. D."/>
            <person name="Lucena T."/>
        </authorList>
    </citation>
    <scope>NUCLEOTIDE SEQUENCE [LARGE SCALE GENOMIC DNA]</scope>
    <source>
        <strain evidence="6 7">CECT 9267</strain>
    </source>
</reference>
<dbReference type="GO" id="GO:0006302">
    <property type="term" value="P:double-strand break repair"/>
    <property type="evidence" value="ECO:0007669"/>
    <property type="project" value="TreeGrafter"/>
</dbReference>
<keyword evidence="1" id="KW-0547">Nucleotide-binding</keyword>
<gene>
    <name evidence="6" type="primary">mfd_2</name>
    <name evidence="6" type="ORF">LAS9267_01270</name>
</gene>
<dbReference type="PROSITE" id="PS51194">
    <property type="entry name" value="HELICASE_CTER"/>
    <property type="match status" value="1"/>
</dbReference>
<proteinExistence type="predicted"/>
<dbReference type="Proteomes" id="UP000239650">
    <property type="component" value="Unassembled WGS sequence"/>
</dbReference>
<evidence type="ECO:0000313" key="7">
    <source>
        <dbReference type="Proteomes" id="UP000239650"/>
    </source>
</evidence>
<dbReference type="AlphaFoldDB" id="A0AAE8J6D0"/>
<dbReference type="SMART" id="SM00490">
    <property type="entry name" value="HELICc"/>
    <property type="match status" value="1"/>
</dbReference>
<keyword evidence="6" id="KW-0378">Hydrolase</keyword>
<dbReference type="GO" id="GO:0016787">
    <property type="term" value="F:hydrolase activity"/>
    <property type="evidence" value="ECO:0007669"/>
    <property type="project" value="UniProtKB-KW"/>
</dbReference>
<dbReference type="PANTHER" id="PTHR30580:SF1">
    <property type="entry name" value="COMF OPERON PROTEIN 1"/>
    <property type="match status" value="1"/>
</dbReference>
<name>A0AAE8J6D0_LATSK</name>
<dbReference type="EC" id="3.6.4.-" evidence="6"/>
<feature type="domain" description="Helicase C-terminal" evidence="5">
    <location>
        <begin position="298"/>
        <end position="445"/>
    </location>
</feature>
<dbReference type="GO" id="GO:0006310">
    <property type="term" value="P:DNA recombination"/>
    <property type="evidence" value="ECO:0007669"/>
    <property type="project" value="TreeGrafter"/>
</dbReference>
<keyword evidence="3" id="KW-0238">DNA-binding</keyword>
<evidence type="ECO:0000256" key="1">
    <source>
        <dbReference type="ARBA" id="ARBA00022741"/>
    </source>
</evidence>
<dbReference type="GeneID" id="57133355"/>
<dbReference type="SMART" id="SM00487">
    <property type="entry name" value="DEXDc"/>
    <property type="match status" value="1"/>
</dbReference>
<keyword evidence="2" id="KW-0067">ATP-binding</keyword>
<protein>
    <submittedName>
        <fullName evidence="6">Transcription-repair-coupling factor</fullName>
        <ecNumber evidence="6">3.6.4.-</ecNumber>
    </submittedName>
</protein>
<dbReference type="InterPro" id="IPR027417">
    <property type="entry name" value="P-loop_NTPase"/>
</dbReference>
<evidence type="ECO:0000313" key="6">
    <source>
        <dbReference type="EMBL" id="SPE21278.1"/>
    </source>
</evidence>
<comment type="caution">
    <text evidence="6">The sequence shown here is derived from an EMBL/GenBank/DDBJ whole genome shotgun (WGS) entry which is preliminary data.</text>
</comment>
<dbReference type="InterPro" id="IPR011545">
    <property type="entry name" value="DEAD/DEAH_box_helicase_dom"/>
</dbReference>
<dbReference type="GO" id="GO:0003677">
    <property type="term" value="F:DNA binding"/>
    <property type="evidence" value="ECO:0007669"/>
    <property type="project" value="UniProtKB-KW"/>
</dbReference>
<dbReference type="GO" id="GO:0005524">
    <property type="term" value="F:ATP binding"/>
    <property type="evidence" value="ECO:0007669"/>
    <property type="project" value="UniProtKB-KW"/>
</dbReference>
<dbReference type="PROSITE" id="PS51192">
    <property type="entry name" value="HELICASE_ATP_BIND_1"/>
    <property type="match status" value="1"/>
</dbReference>
<organism evidence="6 7">
    <name type="scientific">Latilactobacillus sakei</name>
    <name type="common">Lactobacillus sakei</name>
    <dbReference type="NCBI Taxonomy" id="1599"/>
    <lineage>
        <taxon>Bacteria</taxon>
        <taxon>Bacillati</taxon>
        <taxon>Bacillota</taxon>
        <taxon>Bacilli</taxon>
        <taxon>Lactobacillales</taxon>
        <taxon>Lactobacillaceae</taxon>
        <taxon>Latilactobacillus</taxon>
    </lineage>
</organism>
<dbReference type="GO" id="GO:0043138">
    <property type="term" value="F:3'-5' DNA helicase activity"/>
    <property type="evidence" value="ECO:0007669"/>
    <property type="project" value="TreeGrafter"/>
</dbReference>
<dbReference type="InterPro" id="IPR001650">
    <property type="entry name" value="Helicase_C-like"/>
</dbReference>
<evidence type="ECO:0000256" key="2">
    <source>
        <dbReference type="ARBA" id="ARBA00022840"/>
    </source>
</evidence>
<dbReference type="PANTHER" id="PTHR30580">
    <property type="entry name" value="PRIMOSOMAL PROTEIN N"/>
    <property type="match status" value="1"/>
</dbReference>
<accession>A0AAE8J6D0</accession>
<dbReference type="RefSeq" id="WP_052039239.1">
    <property type="nucleotide sequence ID" value="NZ_CAKMCP010000001.1"/>
</dbReference>
<dbReference type="InterPro" id="IPR014001">
    <property type="entry name" value="Helicase_ATP-bd"/>
</dbReference>
<dbReference type="Gene3D" id="3.40.50.300">
    <property type="entry name" value="P-loop containing nucleotide triphosphate hydrolases"/>
    <property type="match status" value="2"/>
</dbReference>